<evidence type="ECO:0000313" key="2">
    <source>
        <dbReference type="EMBL" id="SVA37255.1"/>
    </source>
</evidence>
<feature type="non-terminal residue" evidence="2">
    <location>
        <position position="1"/>
    </location>
</feature>
<organism evidence="2">
    <name type="scientific">marine metagenome</name>
    <dbReference type="NCBI Taxonomy" id="408172"/>
    <lineage>
        <taxon>unclassified sequences</taxon>
        <taxon>metagenomes</taxon>
        <taxon>ecological metagenomes</taxon>
    </lineage>
</organism>
<proteinExistence type="predicted"/>
<dbReference type="Pfam" id="PF07586">
    <property type="entry name" value="HXXSHH"/>
    <property type="match status" value="1"/>
</dbReference>
<dbReference type="InterPro" id="IPR011447">
    <property type="entry name" value="DUF1552"/>
</dbReference>
<accession>A0A381VA57</accession>
<reference evidence="2" key="1">
    <citation type="submission" date="2018-05" db="EMBL/GenBank/DDBJ databases">
        <authorList>
            <person name="Lanie J.A."/>
            <person name="Ng W.-L."/>
            <person name="Kazmierczak K.M."/>
            <person name="Andrzejewski T.M."/>
            <person name="Davidsen T.M."/>
            <person name="Wayne K.J."/>
            <person name="Tettelin H."/>
            <person name="Glass J.I."/>
            <person name="Rusch D."/>
            <person name="Podicherti R."/>
            <person name="Tsui H.-C.T."/>
            <person name="Winkler M.E."/>
        </authorList>
    </citation>
    <scope>NUCLEOTIDE SEQUENCE</scope>
</reference>
<sequence>RSMIDWIVTEVSRLRRTLGAADRVALDEYMDHIREIERRIQLVEARNSSGEEREMPAAPSGVPDSFDEHMQMMFDLQLLALQTDLTRVITFKTGFDQSNRTFPQSGSGKSIHGASHHGNVPADILDFNKINTYRLSQLGYFLQKMRDTVEGDSSLLDKTAIVWGSPMADPNLHNHRRAPLLLLGHANGGLKGGLHLRASEGTPMANVFVSLMQKIGHADMKALGDSTGEFALEFPGQPTSTRPGTRGHASG</sequence>
<dbReference type="EMBL" id="UINC01008270">
    <property type="protein sequence ID" value="SVA37255.1"/>
    <property type="molecule type" value="Genomic_DNA"/>
</dbReference>
<evidence type="ECO:0000256" key="1">
    <source>
        <dbReference type="SAM" id="Coils"/>
    </source>
</evidence>
<keyword evidence="1" id="KW-0175">Coiled coil</keyword>
<dbReference type="AlphaFoldDB" id="A0A381VA57"/>
<evidence type="ECO:0008006" key="3">
    <source>
        <dbReference type="Google" id="ProtNLM"/>
    </source>
</evidence>
<protein>
    <recommendedName>
        <fullName evidence="3">DUF1552 domain-containing protein</fullName>
    </recommendedName>
</protein>
<gene>
    <name evidence="2" type="ORF">METZ01_LOCUS90109</name>
</gene>
<feature type="coiled-coil region" evidence="1">
    <location>
        <begin position="26"/>
        <end position="53"/>
    </location>
</feature>
<name>A0A381VA57_9ZZZZ</name>